<gene>
    <name evidence="2" type="primary">GAA1</name>
    <name evidence="2" type="ORF">EHS25_002721</name>
</gene>
<accession>A0A427YD31</accession>
<dbReference type="PANTHER" id="PTHR13304:SF0">
    <property type="entry name" value="GLYCOSYLPHOSPHATIDYLINOSITOL ANCHOR ATTACHMENT 1 PROTEIN"/>
    <property type="match status" value="1"/>
</dbReference>
<feature type="transmembrane region" description="Helical" evidence="1">
    <location>
        <begin position="430"/>
        <end position="449"/>
    </location>
</feature>
<dbReference type="PANTHER" id="PTHR13304">
    <property type="entry name" value="GLYCOSYLPHOSPHATIDYLINOSITOL ANCHOR ATTACHMENT 1 PROTEIN"/>
    <property type="match status" value="1"/>
</dbReference>
<organism evidence="2 3">
    <name type="scientific">Saitozyma podzolica</name>
    <dbReference type="NCBI Taxonomy" id="1890683"/>
    <lineage>
        <taxon>Eukaryota</taxon>
        <taxon>Fungi</taxon>
        <taxon>Dikarya</taxon>
        <taxon>Basidiomycota</taxon>
        <taxon>Agaricomycotina</taxon>
        <taxon>Tremellomycetes</taxon>
        <taxon>Tremellales</taxon>
        <taxon>Trimorphomycetaceae</taxon>
        <taxon>Saitozyma</taxon>
    </lineage>
</organism>
<reference evidence="2 3" key="1">
    <citation type="submission" date="2018-11" db="EMBL/GenBank/DDBJ databases">
        <title>Genome sequence of Saitozyma podzolica DSM 27192.</title>
        <authorList>
            <person name="Aliyu H."/>
            <person name="Gorte O."/>
            <person name="Ochsenreither K."/>
        </authorList>
    </citation>
    <scope>NUCLEOTIDE SEQUENCE [LARGE SCALE GENOMIC DNA]</scope>
    <source>
        <strain evidence="2 3">DSM 27192</strain>
    </source>
</reference>
<keyword evidence="1" id="KW-0812">Transmembrane</keyword>
<proteinExistence type="predicted"/>
<comment type="caution">
    <text evidence="2">The sequence shown here is derived from an EMBL/GenBank/DDBJ whole genome shotgun (WGS) entry which is preliminary data.</text>
</comment>
<keyword evidence="1" id="KW-1133">Transmembrane helix</keyword>
<evidence type="ECO:0000313" key="2">
    <source>
        <dbReference type="EMBL" id="RSH89055.1"/>
    </source>
</evidence>
<dbReference type="Proteomes" id="UP000279259">
    <property type="component" value="Unassembled WGS sequence"/>
</dbReference>
<keyword evidence="1" id="KW-0472">Membrane</keyword>
<protein>
    <submittedName>
        <fullName evidence="2">Glycosyl phosphatidyl inositol protein transamidase complex subunit</fullName>
    </submittedName>
</protein>
<evidence type="ECO:0000256" key="1">
    <source>
        <dbReference type="SAM" id="Phobius"/>
    </source>
</evidence>
<feature type="transmembrane region" description="Helical" evidence="1">
    <location>
        <begin position="390"/>
        <end position="418"/>
    </location>
</feature>
<dbReference type="GO" id="GO:0016255">
    <property type="term" value="P:attachment of GPI anchor to protein"/>
    <property type="evidence" value="ECO:0007669"/>
    <property type="project" value="TreeGrafter"/>
</dbReference>
<name>A0A427YD31_9TREE</name>
<dbReference type="GO" id="GO:0042765">
    <property type="term" value="C:GPI-anchor transamidase complex"/>
    <property type="evidence" value="ECO:0007669"/>
    <property type="project" value="InterPro"/>
</dbReference>
<dbReference type="AlphaFoldDB" id="A0A427YD31"/>
<evidence type="ECO:0000313" key="3">
    <source>
        <dbReference type="Proteomes" id="UP000279259"/>
    </source>
</evidence>
<dbReference type="Pfam" id="PF04114">
    <property type="entry name" value="Gaa1"/>
    <property type="match status" value="1"/>
</dbReference>
<dbReference type="EMBL" id="RSCD01000015">
    <property type="protein sequence ID" value="RSH89055.1"/>
    <property type="molecule type" value="Genomic_DNA"/>
</dbReference>
<dbReference type="OrthoDB" id="445301at2759"/>
<sequence>MLRRFRRAQPPELTSINYTPEHVALAKTIARRRRIVSAIARSIPLIRLLLVSVGISWLLALPYEGLWKETYVDEHAIQPAQVTMYFDWANVHRADRYLDELERIANATFEERSSYTASTFADAGLSSGNTSHATFAHVAPPRSAGTETILVSANWISRDGGPNLRGVAMLLALGDFLRGQNHWAFDFVLVVGDSYLTGLEDFMRNYHSLFPGVLWTALNIDYPGHSFSHLGLFYEGVNGRLPNQDVVNTVAHVARYAGGSPIRYHDVDADQARSGYLVAAKHLLAHFSFAALGRPSGAHGVLARHRIDAVTLYCSPAEGPHGFHTLGRTLESTLRSYNNLLERLHASYFFYLLPRPDRFIPVGHYLPAAVLLGASITIGGFDCQEPLAGLLWLVPAFVIGYIGWILQTPLVSLVALVLPRPQGNARHSMSALAHLLYGALIPTLAMVNFPQAILLATIGSPGTDIIDSASWRAEGTVVRDR</sequence>
<keyword evidence="3" id="KW-1185">Reference proteome</keyword>
<dbReference type="STRING" id="1890683.A0A427YD31"/>
<dbReference type="InterPro" id="IPR007246">
    <property type="entry name" value="Gaa1"/>
</dbReference>